<comment type="similarity">
    <text evidence="1 2">Belongs to the fructosamine kinase family.</text>
</comment>
<proteinExistence type="inferred from homology"/>
<keyword evidence="2 3" id="KW-0418">Kinase</keyword>
<keyword evidence="4" id="KW-1185">Reference proteome</keyword>
<evidence type="ECO:0000313" key="4">
    <source>
        <dbReference type="Proteomes" id="UP000595074"/>
    </source>
</evidence>
<dbReference type="InterPro" id="IPR011009">
    <property type="entry name" value="Kinase-like_dom_sf"/>
</dbReference>
<evidence type="ECO:0000256" key="2">
    <source>
        <dbReference type="PIRNR" id="PIRNR006221"/>
    </source>
</evidence>
<dbReference type="SUPFAM" id="SSF56112">
    <property type="entry name" value="Protein kinase-like (PK-like)"/>
    <property type="match status" value="1"/>
</dbReference>
<reference evidence="3 4" key="1">
    <citation type="submission" date="2020-10" db="EMBL/GenBank/DDBJ databases">
        <title>The genome of sulfurovum sp.</title>
        <authorList>
            <person name="Xie S."/>
            <person name="Shao Z."/>
            <person name="Jiang L."/>
        </authorList>
    </citation>
    <scope>NUCLEOTIDE SEQUENCE [LARGE SCALE GENOMIC DNA]</scope>
    <source>
        <strain evidence="3 4">ST-419</strain>
    </source>
</reference>
<dbReference type="Pfam" id="PF03881">
    <property type="entry name" value="Fructosamin_kin"/>
    <property type="match status" value="1"/>
</dbReference>
<accession>A0A7M1S3I1</accession>
<keyword evidence="2" id="KW-0808">Transferase</keyword>
<gene>
    <name evidence="3" type="ORF">IMZ28_07480</name>
</gene>
<dbReference type="Gene3D" id="3.90.1200.10">
    <property type="match status" value="1"/>
</dbReference>
<dbReference type="PANTHER" id="PTHR12149:SF8">
    <property type="entry name" value="PROTEIN-RIBULOSAMINE 3-KINASE"/>
    <property type="match status" value="1"/>
</dbReference>
<dbReference type="KEGG" id="sinu:IMZ28_07480"/>
<evidence type="ECO:0000313" key="3">
    <source>
        <dbReference type="EMBL" id="QOR61289.1"/>
    </source>
</evidence>
<dbReference type="PIRSF" id="PIRSF006221">
    <property type="entry name" value="Ketosamine-3-kinase"/>
    <property type="match status" value="1"/>
</dbReference>
<dbReference type="GO" id="GO:0016301">
    <property type="term" value="F:kinase activity"/>
    <property type="evidence" value="ECO:0007669"/>
    <property type="project" value="UniProtKB-UniRule"/>
</dbReference>
<dbReference type="PANTHER" id="PTHR12149">
    <property type="entry name" value="FRUCTOSAMINE 3 KINASE-RELATED PROTEIN"/>
    <property type="match status" value="1"/>
</dbReference>
<sequence length="284" mass="32974">MQIDTAYFQDLLNDKIVSTDFLTQGQIGPVYTLQTSMHKYLLKTSEPTSRLYTEAKMLSDINKYEIRVPTLFDVSEQHLLMEFIEESRVPRCTQEVEAAKVLSRLHSITNESRMYGYYYDTTIGPFGQINEQTQYNWALFLGQMRIMPMVRICYEKGVISKEMTDRLDGLCRDLYKRIDISAITPSLLHGDLWSGNILFNIKDTVLIDPAIYFGDREMELAFILLFDTFGDTFFEYYTRVHSLSKDFEDVKVPLYQIYPLLVHAALYGSSYVGALEQRLKALKV</sequence>
<dbReference type="EMBL" id="CP063164">
    <property type="protein sequence ID" value="QOR61289.1"/>
    <property type="molecule type" value="Genomic_DNA"/>
</dbReference>
<dbReference type="RefSeq" id="WP_197547962.1">
    <property type="nucleotide sequence ID" value="NZ_CP063164.1"/>
</dbReference>
<dbReference type="AlphaFoldDB" id="A0A7M1S3I1"/>
<organism evidence="3 4">
    <name type="scientific">Sulfurovum indicum</name>
    <dbReference type="NCBI Taxonomy" id="2779528"/>
    <lineage>
        <taxon>Bacteria</taxon>
        <taxon>Pseudomonadati</taxon>
        <taxon>Campylobacterota</taxon>
        <taxon>Epsilonproteobacteria</taxon>
        <taxon>Campylobacterales</taxon>
        <taxon>Sulfurovaceae</taxon>
        <taxon>Sulfurovum</taxon>
    </lineage>
</organism>
<evidence type="ECO:0000256" key="1">
    <source>
        <dbReference type="ARBA" id="ARBA00009460"/>
    </source>
</evidence>
<name>A0A7M1S3I1_9BACT</name>
<dbReference type="Proteomes" id="UP000595074">
    <property type="component" value="Chromosome"/>
</dbReference>
<protein>
    <submittedName>
        <fullName evidence="3">Fructosamine kinase family protein</fullName>
    </submittedName>
</protein>
<dbReference type="InterPro" id="IPR016477">
    <property type="entry name" value="Fructo-/Ketosamine-3-kinase"/>
</dbReference>